<gene>
    <name evidence="7" type="ORF">K7432_009616</name>
</gene>
<evidence type="ECO:0000256" key="3">
    <source>
        <dbReference type="ARBA" id="ARBA00022692"/>
    </source>
</evidence>
<evidence type="ECO:0000256" key="4">
    <source>
        <dbReference type="ARBA" id="ARBA00022989"/>
    </source>
</evidence>
<dbReference type="Pfam" id="PF01679">
    <property type="entry name" value="Pmp3"/>
    <property type="match status" value="1"/>
</dbReference>
<evidence type="ECO:0000256" key="5">
    <source>
        <dbReference type="ARBA" id="ARBA00023136"/>
    </source>
</evidence>
<sequence>MGYSVNDVLLLVIGFFLPPLSVFVKRGLHADFWINLGLTLLGAVPGIIHGWYIVHKYRDFGGDYEALP</sequence>
<name>A0ABR2WQ02_9FUNG</name>
<comment type="subcellular location">
    <subcellularLocation>
        <location evidence="1">Membrane</location>
    </subcellularLocation>
</comment>
<evidence type="ECO:0000256" key="2">
    <source>
        <dbReference type="ARBA" id="ARBA00009530"/>
    </source>
</evidence>
<dbReference type="EMBL" id="JASJQH010000605">
    <property type="protein sequence ID" value="KAK9763581.1"/>
    <property type="molecule type" value="Genomic_DNA"/>
</dbReference>
<organism evidence="7 8">
    <name type="scientific">Basidiobolus ranarum</name>
    <dbReference type="NCBI Taxonomy" id="34480"/>
    <lineage>
        <taxon>Eukaryota</taxon>
        <taxon>Fungi</taxon>
        <taxon>Fungi incertae sedis</taxon>
        <taxon>Zoopagomycota</taxon>
        <taxon>Entomophthoromycotina</taxon>
        <taxon>Basidiobolomycetes</taxon>
        <taxon>Basidiobolales</taxon>
        <taxon>Basidiobolaceae</taxon>
        <taxon>Basidiobolus</taxon>
    </lineage>
</organism>
<dbReference type="PANTHER" id="PTHR21659:SF112">
    <property type="entry name" value="PROTEIN SNA2-RELATED"/>
    <property type="match status" value="1"/>
</dbReference>
<evidence type="ECO:0000313" key="8">
    <source>
        <dbReference type="Proteomes" id="UP001479436"/>
    </source>
</evidence>
<dbReference type="InterPro" id="IPR000612">
    <property type="entry name" value="PMP3"/>
</dbReference>
<evidence type="ECO:0000256" key="1">
    <source>
        <dbReference type="ARBA" id="ARBA00004370"/>
    </source>
</evidence>
<feature type="transmembrane region" description="Helical" evidence="6">
    <location>
        <begin position="32"/>
        <end position="54"/>
    </location>
</feature>
<evidence type="ECO:0000256" key="6">
    <source>
        <dbReference type="SAM" id="Phobius"/>
    </source>
</evidence>
<keyword evidence="3 6" id="KW-0812">Transmembrane</keyword>
<proteinExistence type="inferred from homology"/>
<keyword evidence="8" id="KW-1185">Reference proteome</keyword>
<keyword evidence="5 6" id="KW-0472">Membrane</keyword>
<comment type="similarity">
    <text evidence="2">Belongs to the UPF0057 (PMP3) family.</text>
</comment>
<evidence type="ECO:0000313" key="7">
    <source>
        <dbReference type="EMBL" id="KAK9763581.1"/>
    </source>
</evidence>
<dbReference type="Proteomes" id="UP001479436">
    <property type="component" value="Unassembled WGS sequence"/>
</dbReference>
<accession>A0ABR2WQ02</accession>
<comment type="caution">
    <text evidence="7">The sequence shown here is derived from an EMBL/GenBank/DDBJ whole genome shotgun (WGS) entry which is preliminary data.</text>
</comment>
<dbReference type="PANTHER" id="PTHR21659">
    <property type="entry name" value="HYDROPHOBIC PROTEIN RCI2 LOW TEMPERATURE AND SALT RESPONSIVE PROTEIN LTI6 -RELATED"/>
    <property type="match status" value="1"/>
</dbReference>
<keyword evidence="4 6" id="KW-1133">Transmembrane helix</keyword>
<protein>
    <submittedName>
        <fullName evidence="7">Uncharacterized protein</fullName>
    </submittedName>
</protein>
<reference evidence="7 8" key="1">
    <citation type="submission" date="2023-04" db="EMBL/GenBank/DDBJ databases">
        <title>Genome of Basidiobolus ranarum AG-B5.</title>
        <authorList>
            <person name="Stajich J.E."/>
            <person name="Carter-House D."/>
            <person name="Gryganskyi A."/>
        </authorList>
    </citation>
    <scope>NUCLEOTIDE SEQUENCE [LARGE SCALE GENOMIC DNA]</scope>
    <source>
        <strain evidence="7 8">AG-B5</strain>
    </source>
</reference>